<dbReference type="PANTHER" id="PTHR20857">
    <property type="entry name" value="THIAMINE-PHOSPHATE PYROPHOSPHORYLASE"/>
    <property type="match status" value="1"/>
</dbReference>
<evidence type="ECO:0000256" key="1">
    <source>
        <dbReference type="ARBA" id="ARBA00004948"/>
    </source>
</evidence>
<sequence>MFNRQVLQLYFICGTTTCDNKYLPDVVESALKGGITMFQFREKGVEALKGDKKEQMARTVQNLCKQYKVPFIINDDVDLAIKLQADGVHVGQGDIDVEKNSKITAKGNYRVISRKYRRV</sequence>
<dbReference type="CDD" id="cd00564">
    <property type="entry name" value="TMP_TenI"/>
    <property type="match status" value="1"/>
</dbReference>
<comment type="caution">
    <text evidence="4">The sequence shown here is derived from an EMBL/GenBank/DDBJ whole genome shotgun (WGS) entry which is preliminary data.</text>
</comment>
<keyword evidence="2" id="KW-0784">Thiamine biosynthesis</keyword>
<comment type="pathway">
    <text evidence="1">Cofactor biosynthesis; thiamine diphosphate biosynthesis.</text>
</comment>
<feature type="domain" description="Thiamine phosphate synthase/TenI" evidence="3">
    <location>
        <begin position="9"/>
        <end position="106"/>
    </location>
</feature>
<dbReference type="GO" id="GO:0009228">
    <property type="term" value="P:thiamine biosynthetic process"/>
    <property type="evidence" value="ECO:0007669"/>
    <property type="project" value="UniProtKB-KW"/>
</dbReference>
<dbReference type="EMBL" id="AWVP01000063">
    <property type="protein sequence ID" value="ERK57600.1"/>
    <property type="molecule type" value="Genomic_DNA"/>
</dbReference>
<dbReference type="InterPro" id="IPR036206">
    <property type="entry name" value="ThiamineP_synth_sf"/>
</dbReference>
<organism evidence="4 5">
    <name type="scientific">Gemella bergeri ATCC 700627</name>
    <dbReference type="NCBI Taxonomy" id="1321820"/>
    <lineage>
        <taxon>Bacteria</taxon>
        <taxon>Bacillati</taxon>
        <taxon>Bacillota</taxon>
        <taxon>Bacilli</taxon>
        <taxon>Bacillales</taxon>
        <taxon>Gemellaceae</taxon>
        <taxon>Gemella</taxon>
    </lineage>
</organism>
<evidence type="ECO:0000259" key="3">
    <source>
        <dbReference type="Pfam" id="PF02581"/>
    </source>
</evidence>
<dbReference type="InterPro" id="IPR013785">
    <property type="entry name" value="Aldolase_TIM"/>
</dbReference>
<evidence type="ECO:0000313" key="4">
    <source>
        <dbReference type="EMBL" id="ERK57600.1"/>
    </source>
</evidence>
<dbReference type="HOGENOM" id="CLU_155582_0_0_9"/>
<dbReference type="Proteomes" id="UP000016637">
    <property type="component" value="Unassembled WGS sequence"/>
</dbReference>
<name>U2Q4B3_9BACL</name>
<dbReference type="AlphaFoldDB" id="U2Q4B3"/>
<keyword evidence="5" id="KW-1185">Reference proteome</keyword>
<dbReference type="Gene3D" id="3.20.20.70">
    <property type="entry name" value="Aldolase class I"/>
    <property type="match status" value="1"/>
</dbReference>
<dbReference type="SUPFAM" id="SSF51391">
    <property type="entry name" value="Thiamin phosphate synthase"/>
    <property type="match status" value="1"/>
</dbReference>
<protein>
    <submittedName>
        <fullName evidence="4">Putative thiamine-phosphate diphosphorylase</fullName>
    </submittedName>
</protein>
<reference evidence="4 5" key="1">
    <citation type="submission" date="2013-08" db="EMBL/GenBank/DDBJ databases">
        <authorList>
            <person name="Weinstock G."/>
            <person name="Sodergren E."/>
            <person name="Wylie T."/>
            <person name="Fulton L."/>
            <person name="Fulton R."/>
            <person name="Fronick C."/>
            <person name="O'Laughlin M."/>
            <person name="Godfrey J."/>
            <person name="Miner T."/>
            <person name="Herter B."/>
            <person name="Appelbaum E."/>
            <person name="Cordes M."/>
            <person name="Lek S."/>
            <person name="Wollam A."/>
            <person name="Pepin K.H."/>
            <person name="Palsikar V.B."/>
            <person name="Mitreva M."/>
            <person name="Wilson R.K."/>
        </authorList>
    </citation>
    <scope>NUCLEOTIDE SEQUENCE [LARGE SCALE GENOMIC DNA]</scope>
    <source>
        <strain evidence="4 5">ATCC 700627</strain>
    </source>
</reference>
<dbReference type="GO" id="GO:0005737">
    <property type="term" value="C:cytoplasm"/>
    <property type="evidence" value="ECO:0007669"/>
    <property type="project" value="TreeGrafter"/>
</dbReference>
<dbReference type="PANTHER" id="PTHR20857:SF15">
    <property type="entry name" value="THIAMINE-PHOSPHATE SYNTHASE"/>
    <property type="match status" value="1"/>
</dbReference>
<gene>
    <name evidence="4" type="ORF">HMPREF1983_01049</name>
</gene>
<dbReference type="Pfam" id="PF02581">
    <property type="entry name" value="TMP-TENI"/>
    <property type="match status" value="1"/>
</dbReference>
<evidence type="ECO:0000256" key="2">
    <source>
        <dbReference type="ARBA" id="ARBA00022977"/>
    </source>
</evidence>
<dbReference type="InterPro" id="IPR022998">
    <property type="entry name" value="ThiamineP_synth_TenI"/>
</dbReference>
<dbReference type="PATRIC" id="fig|1321820.3.peg.1020"/>
<accession>U2Q4B3</accession>
<proteinExistence type="predicted"/>
<dbReference type="GO" id="GO:0004789">
    <property type="term" value="F:thiamine-phosphate diphosphorylase activity"/>
    <property type="evidence" value="ECO:0007669"/>
    <property type="project" value="TreeGrafter"/>
</dbReference>
<dbReference type="eggNOG" id="COG0352">
    <property type="taxonomic scope" value="Bacteria"/>
</dbReference>
<evidence type="ECO:0000313" key="5">
    <source>
        <dbReference type="Proteomes" id="UP000016637"/>
    </source>
</evidence>